<evidence type="ECO:0000313" key="2">
    <source>
        <dbReference type="EMBL" id="SFM23525.1"/>
    </source>
</evidence>
<dbReference type="STRING" id="582667.SAMN05192568_102382"/>
<gene>
    <name evidence="2" type="ORF">SAMN05192568_102382</name>
</gene>
<dbReference type="Pfam" id="PF06527">
    <property type="entry name" value="TniQ"/>
    <property type="match status" value="1"/>
</dbReference>
<reference evidence="3" key="1">
    <citation type="submission" date="2016-10" db="EMBL/GenBank/DDBJ databases">
        <authorList>
            <person name="Varghese N."/>
            <person name="Submissions S."/>
        </authorList>
    </citation>
    <scope>NUCLEOTIDE SEQUENCE [LARGE SCALE GENOMIC DNA]</scope>
    <source>
        <strain evidence="3">BL36</strain>
    </source>
</reference>
<sequence>MTDDPLLLTLPLMDGESTFDYLSRLAARNGVATMARFCKDQGLSPRRIRDGCPVELARLGKLSGVPVRDLEAASIRKVAGGFMLRGHHILVSSIRKHRFRVCPACLRTDIESSDLRPHVAAYGRLAWKVVSIRTCPQHGLGLADIGSGTDKNDQDFTCAVRLHAGNLGALAEQAPRRPASELERYLRRRIDGLPGNASFLDGLELHAAARFCEVVGAFALHGRKTSMNAFGDHDWYLCGAVGIGIACDGEDAIRRFLTGLQRAYPYGHHVKYSPLPPFLYFKSWLNSRNCTGYAPAKDLLARHVAETPPDVVQDKPRITLVRPEAPPAVPGMPRKILVTSARPRRIEPTASLVARKPTVMDTGHPAASRPPYDPARHAMLTSNAAAAWLGCDASLFVSLQAHGLLTPTYGDGCWRHAFERGQLDDLLTRLLAGAELIEDTSDGVGITEAARRCSCAPVEIVHLLLADEVSWKGRHATGKGIASLLVRTDAIHTRLEKQALSGPTLKEARLETGVDVKVLASLISMGAMDTGIAIDAMTRSPVNVIYQSSLEDFFGEYVELMDVGRAVRQSSTDVRRRLKAGGFESDFEAINLNMAYYKYDKIDECYIGKKSLQ</sequence>
<dbReference type="AlphaFoldDB" id="A0A1I4P7B5"/>
<dbReference type="EMBL" id="FOTK01000023">
    <property type="protein sequence ID" value="SFM23525.1"/>
    <property type="molecule type" value="Genomic_DNA"/>
</dbReference>
<dbReference type="OrthoDB" id="7595282at2"/>
<keyword evidence="3" id="KW-1185">Reference proteome</keyword>
<protein>
    <submittedName>
        <fullName evidence="2">TniQ protein</fullName>
    </submittedName>
</protein>
<accession>A0A1I4P7B5</accession>
<proteinExistence type="predicted"/>
<feature type="domain" description="TniQ" evidence="1">
    <location>
        <begin position="8"/>
        <end position="142"/>
    </location>
</feature>
<evidence type="ECO:0000313" key="3">
    <source>
        <dbReference type="Proteomes" id="UP000199048"/>
    </source>
</evidence>
<dbReference type="RefSeq" id="WP_092043605.1">
    <property type="nucleotide sequence ID" value="NZ_FOTK01000023.1"/>
</dbReference>
<dbReference type="InterPro" id="IPR009492">
    <property type="entry name" value="TniQ"/>
</dbReference>
<dbReference type="Proteomes" id="UP000199048">
    <property type="component" value="Unassembled WGS sequence"/>
</dbReference>
<organism evidence="2 3">
    <name type="scientific">Methylobacterium pseudosasicola</name>
    <dbReference type="NCBI Taxonomy" id="582667"/>
    <lineage>
        <taxon>Bacteria</taxon>
        <taxon>Pseudomonadati</taxon>
        <taxon>Pseudomonadota</taxon>
        <taxon>Alphaproteobacteria</taxon>
        <taxon>Hyphomicrobiales</taxon>
        <taxon>Methylobacteriaceae</taxon>
        <taxon>Methylobacterium</taxon>
    </lineage>
</organism>
<evidence type="ECO:0000259" key="1">
    <source>
        <dbReference type="Pfam" id="PF06527"/>
    </source>
</evidence>
<name>A0A1I4P7B5_9HYPH</name>